<evidence type="ECO:0000313" key="1">
    <source>
        <dbReference type="Proteomes" id="UP000492821"/>
    </source>
</evidence>
<reference evidence="1" key="1">
    <citation type="journal article" date="2013" name="Genetics">
        <title>The draft genome and transcriptome of Panagrellus redivivus are shaped by the harsh demands of a free-living lifestyle.</title>
        <authorList>
            <person name="Srinivasan J."/>
            <person name="Dillman A.R."/>
            <person name="Macchietto M.G."/>
            <person name="Heikkinen L."/>
            <person name="Lakso M."/>
            <person name="Fracchia K.M."/>
            <person name="Antoshechkin I."/>
            <person name="Mortazavi A."/>
            <person name="Wong G."/>
            <person name="Sternberg P.W."/>
        </authorList>
    </citation>
    <scope>NUCLEOTIDE SEQUENCE [LARGE SCALE GENOMIC DNA]</scope>
    <source>
        <strain evidence="1">MT8872</strain>
    </source>
</reference>
<dbReference type="AlphaFoldDB" id="A0A7E4VMS0"/>
<organism evidence="1 2">
    <name type="scientific">Panagrellus redivivus</name>
    <name type="common">Microworm</name>
    <dbReference type="NCBI Taxonomy" id="6233"/>
    <lineage>
        <taxon>Eukaryota</taxon>
        <taxon>Metazoa</taxon>
        <taxon>Ecdysozoa</taxon>
        <taxon>Nematoda</taxon>
        <taxon>Chromadorea</taxon>
        <taxon>Rhabditida</taxon>
        <taxon>Tylenchina</taxon>
        <taxon>Panagrolaimomorpha</taxon>
        <taxon>Panagrolaimoidea</taxon>
        <taxon>Panagrolaimidae</taxon>
        <taxon>Panagrellus</taxon>
    </lineage>
</organism>
<name>A0A7E4VMS0_PANRE</name>
<evidence type="ECO:0000313" key="2">
    <source>
        <dbReference type="WBParaSite" id="Pan_g22450.t1"/>
    </source>
</evidence>
<dbReference type="Proteomes" id="UP000492821">
    <property type="component" value="Unassembled WGS sequence"/>
</dbReference>
<dbReference type="WBParaSite" id="Pan_g22450.t1">
    <property type="protein sequence ID" value="Pan_g22450.t1"/>
    <property type="gene ID" value="Pan_g22450"/>
</dbReference>
<proteinExistence type="predicted"/>
<keyword evidence="1" id="KW-1185">Reference proteome</keyword>
<protein>
    <submittedName>
        <fullName evidence="2">Uncharacterized protein</fullName>
    </submittedName>
</protein>
<accession>A0A7E4VMS0</accession>
<reference evidence="2" key="2">
    <citation type="submission" date="2020-10" db="UniProtKB">
        <authorList>
            <consortium name="WormBaseParasite"/>
        </authorList>
    </citation>
    <scope>IDENTIFICATION</scope>
</reference>
<sequence length="71" mass="8104">MPRLRPPQKRVFKQSPFALCVFPNKPITTNIIGQNKYLLKCETSCVLHKLKLYPSKVVFPDAIANTITCSR</sequence>